<dbReference type="Pfam" id="PF16859">
    <property type="entry name" value="TetR_C_11"/>
    <property type="match status" value="1"/>
</dbReference>
<dbReference type="PANTHER" id="PTHR30055">
    <property type="entry name" value="HTH-TYPE TRANSCRIPTIONAL REGULATOR RUTR"/>
    <property type="match status" value="1"/>
</dbReference>
<dbReference type="PROSITE" id="PS50977">
    <property type="entry name" value="HTH_TETR_2"/>
    <property type="match status" value="1"/>
</dbReference>
<dbReference type="InterPro" id="IPR011075">
    <property type="entry name" value="TetR_C"/>
</dbReference>
<evidence type="ECO:0000256" key="3">
    <source>
        <dbReference type="ARBA" id="ARBA00023163"/>
    </source>
</evidence>
<reference evidence="6" key="1">
    <citation type="submission" date="2015-08" db="EMBL/GenBank/DDBJ databases">
        <title>Svaricin biosynthetic gene cluster.</title>
        <authorList>
            <person name="Xu M."/>
            <person name="Wang Y."/>
            <person name="Liu M."/>
            <person name="Zhao Z."/>
            <person name="Xu L."/>
            <person name="Chen X."/>
            <person name="Gao G."/>
            <person name="Han D."/>
            <person name="Liu L."/>
            <person name="Huang S."/>
            <person name="He X."/>
            <person name="Lin S."/>
            <person name="Kang Q."/>
            <person name="Ou H."/>
            <person name="Zhou H."/>
            <person name="Pang X."/>
            <person name="Deng Z."/>
            <person name="Tao M."/>
        </authorList>
    </citation>
    <scope>NUCLEOTIDE SEQUENCE</scope>
    <source>
        <strain evidence="6">Snt24</strain>
    </source>
</reference>
<dbReference type="InterPro" id="IPR001647">
    <property type="entry name" value="HTH_TetR"/>
</dbReference>
<keyword evidence="2 4" id="KW-0238">DNA-binding</keyword>
<organism evidence="6">
    <name type="scientific">Streptomyces variabilis</name>
    <dbReference type="NCBI Taxonomy" id="67372"/>
    <lineage>
        <taxon>Bacteria</taxon>
        <taxon>Bacillati</taxon>
        <taxon>Actinomycetota</taxon>
        <taxon>Actinomycetes</taxon>
        <taxon>Kitasatosporales</taxon>
        <taxon>Streptomycetaceae</taxon>
        <taxon>Streptomyces</taxon>
        <taxon>Streptomyces griseoincarnatus group</taxon>
    </lineage>
</organism>
<dbReference type="Gene3D" id="1.10.10.60">
    <property type="entry name" value="Homeodomain-like"/>
    <property type="match status" value="1"/>
</dbReference>
<dbReference type="Gene3D" id="1.10.357.10">
    <property type="entry name" value="Tetracycline Repressor, domain 2"/>
    <property type="match status" value="1"/>
</dbReference>
<dbReference type="InterPro" id="IPR036271">
    <property type="entry name" value="Tet_transcr_reg_TetR-rel_C_sf"/>
</dbReference>
<name>A0A0U3SIB0_9ACTN</name>
<dbReference type="EMBL" id="KT362050">
    <property type="protein sequence ID" value="ALV82460.1"/>
    <property type="molecule type" value="Genomic_DNA"/>
</dbReference>
<dbReference type="Pfam" id="PF00440">
    <property type="entry name" value="TetR_N"/>
    <property type="match status" value="1"/>
</dbReference>
<evidence type="ECO:0000313" key="6">
    <source>
        <dbReference type="EMBL" id="ALV82460.1"/>
    </source>
</evidence>
<evidence type="ECO:0000256" key="2">
    <source>
        <dbReference type="ARBA" id="ARBA00023125"/>
    </source>
</evidence>
<feature type="domain" description="HTH tetR-type" evidence="5">
    <location>
        <begin position="1"/>
        <end position="50"/>
    </location>
</feature>
<dbReference type="AlphaFoldDB" id="A0A0U3SIB0"/>
<evidence type="ECO:0000256" key="4">
    <source>
        <dbReference type="PROSITE-ProRule" id="PRU00335"/>
    </source>
</evidence>
<dbReference type="GO" id="GO:0000976">
    <property type="term" value="F:transcription cis-regulatory region binding"/>
    <property type="evidence" value="ECO:0007669"/>
    <property type="project" value="TreeGrafter"/>
</dbReference>
<evidence type="ECO:0000259" key="5">
    <source>
        <dbReference type="PROSITE" id="PS50977"/>
    </source>
</evidence>
<sequence length="179" mass="19455">MKMLGEHGYSKLTIGGVAAEAGVGKATLYRSWPNKAALVLDVIRGELRDVPTEDLGDSRAEMLALASQALGQFYGSDRIRTVLPALVGDLSEDSALRQRLWEEIVDARKKQSMTVMERALGRGDLPADTDVSLVLDMWAGTMLFRALFSADAMDDETIERFVDATIASPPRTGGSQPVR</sequence>
<proteinExistence type="predicted"/>
<feature type="DNA-binding region" description="H-T-H motif" evidence="4">
    <location>
        <begin position="13"/>
        <end position="32"/>
    </location>
</feature>
<dbReference type="PANTHER" id="PTHR30055:SF148">
    <property type="entry name" value="TETR-FAMILY TRANSCRIPTIONAL REGULATOR"/>
    <property type="match status" value="1"/>
</dbReference>
<evidence type="ECO:0000256" key="1">
    <source>
        <dbReference type="ARBA" id="ARBA00023015"/>
    </source>
</evidence>
<accession>A0A0U3SIB0</accession>
<dbReference type="InterPro" id="IPR050109">
    <property type="entry name" value="HTH-type_TetR-like_transc_reg"/>
</dbReference>
<dbReference type="GO" id="GO:0003700">
    <property type="term" value="F:DNA-binding transcription factor activity"/>
    <property type="evidence" value="ECO:0007669"/>
    <property type="project" value="TreeGrafter"/>
</dbReference>
<keyword evidence="3" id="KW-0804">Transcription</keyword>
<protein>
    <submittedName>
        <fullName evidence="6">Putative TetR family transcriptional regulator</fullName>
    </submittedName>
</protein>
<dbReference type="SUPFAM" id="SSF48498">
    <property type="entry name" value="Tetracyclin repressor-like, C-terminal domain"/>
    <property type="match status" value="1"/>
</dbReference>
<dbReference type="SUPFAM" id="SSF46689">
    <property type="entry name" value="Homeodomain-like"/>
    <property type="match status" value="1"/>
</dbReference>
<dbReference type="InterPro" id="IPR009057">
    <property type="entry name" value="Homeodomain-like_sf"/>
</dbReference>
<keyword evidence="1" id="KW-0805">Transcription regulation</keyword>